<evidence type="ECO:0000256" key="3">
    <source>
        <dbReference type="ARBA" id="ARBA00022741"/>
    </source>
</evidence>
<evidence type="ECO:0000256" key="5">
    <source>
        <dbReference type="ARBA" id="ARBA00022842"/>
    </source>
</evidence>
<dbReference type="InterPro" id="IPR005494">
    <property type="entry name" value="GSPS_pre-ATP-grasp-like_dom"/>
</dbReference>
<keyword evidence="3" id="KW-0547">Nucleotide-binding</keyword>
<protein>
    <recommendedName>
        <fullName evidence="6">Glutathionylspermidine synthase pre-ATP-grasp-like domain-containing protein</fullName>
    </recommendedName>
</protein>
<gene>
    <name evidence="7" type="ORF">A2765_01450</name>
</gene>
<keyword evidence="2" id="KW-0479">Metal-binding</keyword>
<dbReference type="EMBL" id="MFLA01000001">
    <property type="protein sequence ID" value="OGG60762.1"/>
    <property type="molecule type" value="Genomic_DNA"/>
</dbReference>
<proteinExistence type="predicted"/>
<dbReference type="SUPFAM" id="SSF56059">
    <property type="entry name" value="Glutathione synthetase ATP-binding domain-like"/>
    <property type="match status" value="1"/>
</dbReference>
<dbReference type="Gene3D" id="3.30.1490.330">
    <property type="match status" value="1"/>
</dbReference>
<dbReference type="Pfam" id="PF03738">
    <property type="entry name" value="GSP_synth"/>
    <property type="match status" value="1"/>
</dbReference>
<keyword evidence="4" id="KW-0067">ATP-binding</keyword>
<keyword evidence="5" id="KW-0460">Magnesium</keyword>
<feature type="domain" description="Glutathionylspermidine synthase pre-ATP-grasp-like" evidence="6">
    <location>
        <begin position="12"/>
        <end position="391"/>
    </location>
</feature>
<comment type="caution">
    <text evidence="7">The sequence shown here is derived from an EMBL/GenBank/DDBJ whole genome shotgun (WGS) entry which is preliminary data.</text>
</comment>
<dbReference type="Proteomes" id="UP000176377">
    <property type="component" value="Unassembled WGS sequence"/>
</dbReference>
<dbReference type="InterPro" id="IPR016185">
    <property type="entry name" value="PreATP-grasp_dom_sf"/>
</dbReference>
<evidence type="ECO:0000259" key="6">
    <source>
        <dbReference type="Pfam" id="PF03738"/>
    </source>
</evidence>
<reference evidence="7 8" key="1">
    <citation type="journal article" date="2016" name="Nat. Commun.">
        <title>Thousands of microbial genomes shed light on interconnected biogeochemical processes in an aquifer system.</title>
        <authorList>
            <person name="Anantharaman K."/>
            <person name="Brown C.T."/>
            <person name="Hug L.A."/>
            <person name="Sharon I."/>
            <person name="Castelle C.J."/>
            <person name="Probst A.J."/>
            <person name="Thomas B.C."/>
            <person name="Singh A."/>
            <person name="Wilkins M.J."/>
            <person name="Karaoz U."/>
            <person name="Brodie E.L."/>
            <person name="Williams K.H."/>
            <person name="Hubbard S.S."/>
            <person name="Banfield J.F."/>
        </authorList>
    </citation>
    <scope>NUCLEOTIDE SEQUENCE [LARGE SCALE GENOMIC DNA]</scope>
</reference>
<dbReference type="AlphaFoldDB" id="A0A1F6DIC5"/>
<name>A0A1F6DIC5_9BACT</name>
<dbReference type="GO" id="GO:0005524">
    <property type="term" value="F:ATP binding"/>
    <property type="evidence" value="ECO:0007669"/>
    <property type="project" value="UniProtKB-KW"/>
</dbReference>
<sequence length="392" mass="44531">MQRTAIDERPNWKETVESQGFPFHTAGVRPDGDITSGTYWNERVYYELTSAQVDELEDATNELHARCLDAVGHMCANPDLLRKLAIPEAFHAYIIESWKRRDPSIYGRFDLAYDGKSPPKLLEYNGDTPTTLIETSVIQWHWLEDRFRGKPAADQFNSVHEKLIEAWKNLSTKMSKGTPLYFAAIKDNVEEYATVEYLRDTAHQAGLKTEFIYLQDLGWDSARKVFVGNDGQPINYCFKLYPWEWMFQEEFGQHLLTAACDTGFIEPPWKAVLSNKGILPILWELFPEHPNLLPAFWQEDPRLGDSYIVKPIMGREGANMRIVSPGADAATDGDYGDQPMIYQKLASLGIRDGNHISIGSWVVAGEAAGICVREDTSKIIVDKSPLVPHIFR</sequence>
<evidence type="ECO:0000256" key="4">
    <source>
        <dbReference type="ARBA" id="ARBA00022840"/>
    </source>
</evidence>
<dbReference type="SUPFAM" id="SSF52440">
    <property type="entry name" value="PreATP-grasp domain"/>
    <property type="match status" value="1"/>
</dbReference>
<accession>A0A1F6DIC5</accession>
<dbReference type="GO" id="GO:0046872">
    <property type="term" value="F:metal ion binding"/>
    <property type="evidence" value="ECO:0007669"/>
    <property type="project" value="UniProtKB-KW"/>
</dbReference>
<organism evidence="7 8">
    <name type="scientific">Candidatus Kaiserbacteria bacterium RIFCSPHIGHO2_01_FULL_56_24</name>
    <dbReference type="NCBI Taxonomy" id="1798487"/>
    <lineage>
        <taxon>Bacteria</taxon>
        <taxon>Candidatus Kaiseribacteriota</taxon>
    </lineage>
</organism>
<keyword evidence="1" id="KW-0436">Ligase</keyword>
<dbReference type="GO" id="GO:0016874">
    <property type="term" value="F:ligase activity"/>
    <property type="evidence" value="ECO:0007669"/>
    <property type="project" value="UniProtKB-KW"/>
</dbReference>
<evidence type="ECO:0000313" key="8">
    <source>
        <dbReference type="Proteomes" id="UP000176377"/>
    </source>
</evidence>
<evidence type="ECO:0000256" key="1">
    <source>
        <dbReference type="ARBA" id="ARBA00022598"/>
    </source>
</evidence>
<evidence type="ECO:0000256" key="2">
    <source>
        <dbReference type="ARBA" id="ARBA00022723"/>
    </source>
</evidence>
<evidence type="ECO:0000313" key="7">
    <source>
        <dbReference type="EMBL" id="OGG60762.1"/>
    </source>
</evidence>